<evidence type="ECO:0000259" key="2">
    <source>
        <dbReference type="SMART" id="SM00528"/>
    </source>
</evidence>
<protein>
    <recommendedName>
        <fullName evidence="2">DNA-binding protein H-NS-like C-terminal domain-containing protein</fullName>
    </recommendedName>
</protein>
<dbReference type="Gene3D" id="4.10.430.10">
    <property type="entry name" value="Histone-like protein H-NS, C-terminal domain"/>
    <property type="match status" value="1"/>
</dbReference>
<keyword evidence="1" id="KW-0175">Coiled coil</keyword>
<reference evidence="3" key="1">
    <citation type="journal article" date="2015" name="MBio">
        <title>Eco-Evolutionary Dynamics of Episomes among Ecologically Cohesive Bacterial Populations.</title>
        <authorList>
            <person name="Xue H."/>
            <person name="Cordero O.X."/>
            <person name="Camas F.M."/>
            <person name="Trimble W."/>
            <person name="Meyer F."/>
            <person name="Guglielmini J."/>
            <person name="Rocha E.P."/>
            <person name="Polz M.F."/>
        </authorList>
    </citation>
    <scope>NUCLEOTIDE SEQUENCE</scope>
    <source>
        <strain evidence="3">FF_291</strain>
    </source>
</reference>
<dbReference type="InterPro" id="IPR027444">
    <property type="entry name" value="H-NS_C_dom"/>
</dbReference>
<feature type="domain" description="DNA-binding protein H-NS-like C-terminal" evidence="2">
    <location>
        <begin position="66"/>
        <end position="113"/>
    </location>
</feature>
<dbReference type="Pfam" id="PF00816">
    <property type="entry name" value="Histone_HNS"/>
    <property type="match status" value="1"/>
</dbReference>
<name>A0A0H3ZVS2_9VIBR</name>
<dbReference type="GO" id="GO:0003677">
    <property type="term" value="F:DNA binding"/>
    <property type="evidence" value="ECO:0007669"/>
    <property type="project" value="InterPro"/>
</dbReference>
<dbReference type="SUPFAM" id="SSF81273">
    <property type="entry name" value="H-NS histone-like proteins"/>
    <property type="match status" value="1"/>
</dbReference>
<evidence type="ECO:0000256" key="1">
    <source>
        <dbReference type="SAM" id="Coils"/>
    </source>
</evidence>
<dbReference type="InterPro" id="IPR037150">
    <property type="entry name" value="H-NS_C_dom_sf"/>
</dbReference>
<proteinExistence type="predicted"/>
<sequence length="121" mass="14442">MKKVNHPEKVCFILQDFTIDELVKYRNELDNLIKEKSAKLNDAMTKAERLKIFMAHNRMDSDVLFDTNKFKRRPKYAYFDEFGKMHTWAGVGRTPLILQKLLDEGANIEDFQIERWETELK</sequence>
<evidence type="ECO:0000313" key="3">
    <source>
        <dbReference type="EMBL" id="AKN37586.1"/>
    </source>
</evidence>
<dbReference type="SMART" id="SM00528">
    <property type="entry name" value="HNS"/>
    <property type="match status" value="1"/>
</dbReference>
<dbReference type="AlphaFoldDB" id="A0A0H3ZVS2"/>
<dbReference type="EMBL" id="KP795540">
    <property type="protein sequence ID" value="AKN37586.1"/>
    <property type="molecule type" value="Genomic_DNA"/>
</dbReference>
<accession>A0A0H3ZVS2</accession>
<organism evidence="3">
    <name type="scientific">Vibrio sp. FF_291</name>
    <dbReference type="NCBI Taxonomy" id="1652832"/>
    <lineage>
        <taxon>Bacteria</taxon>
        <taxon>Pseudomonadati</taxon>
        <taxon>Pseudomonadota</taxon>
        <taxon>Gammaproteobacteria</taxon>
        <taxon>Vibrionales</taxon>
        <taxon>Vibrionaceae</taxon>
        <taxon>Vibrio</taxon>
    </lineage>
</organism>
<feature type="coiled-coil region" evidence="1">
    <location>
        <begin position="15"/>
        <end position="46"/>
    </location>
</feature>